<feature type="chain" id="PRO_5045885220" description="Cellulase" evidence="8">
    <location>
        <begin position="20"/>
        <end position="754"/>
    </location>
</feature>
<dbReference type="PANTHER" id="PTHR43739:SF2">
    <property type="entry name" value="OLIGOXYLOGLUCAN-REDUCING END-SPECIFIC XYLOGLUCANASE-RELATED"/>
    <property type="match status" value="1"/>
</dbReference>
<evidence type="ECO:0000256" key="3">
    <source>
        <dbReference type="ARBA" id="ARBA00023277"/>
    </source>
</evidence>
<keyword evidence="10" id="KW-1185">Reference proteome</keyword>
<keyword evidence="5" id="KW-0624">Polysaccharide degradation</keyword>
<protein>
    <recommendedName>
        <fullName evidence="11">Cellulase</fullName>
    </recommendedName>
</protein>
<evidence type="ECO:0000256" key="8">
    <source>
        <dbReference type="SAM" id="SignalP"/>
    </source>
</evidence>
<dbReference type="Proteomes" id="UP001404104">
    <property type="component" value="Unassembled WGS sequence"/>
</dbReference>
<keyword evidence="4" id="KW-0326">Glycosidase</keyword>
<dbReference type="Gene3D" id="2.130.10.10">
    <property type="entry name" value="YVTN repeat-like/Quinoprotein amine dehydrogenase"/>
    <property type="match status" value="2"/>
</dbReference>
<reference evidence="9 10" key="1">
    <citation type="submission" date="2024-05" db="EMBL/GenBank/DDBJ databases">
        <authorList>
            <person name="Liu Q."/>
            <person name="Xin Y.-H."/>
        </authorList>
    </citation>
    <scope>NUCLEOTIDE SEQUENCE [LARGE SCALE GENOMIC DNA]</scope>
    <source>
        <strain evidence="9 10">CGMCC 1.15349</strain>
    </source>
</reference>
<dbReference type="EMBL" id="JBDIMF010000004">
    <property type="protein sequence ID" value="MEN2787005.1"/>
    <property type="molecule type" value="Genomic_DNA"/>
</dbReference>
<keyword evidence="1 8" id="KW-0732">Signal</keyword>
<dbReference type="InterPro" id="IPR015943">
    <property type="entry name" value="WD40/YVTN_repeat-like_dom_sf"/>
</dbReference>
<comment type="similarity">
    <text evidence="6">Belongs to the glycosyl hydrolase 74 family.</text>
</comment>
<evidence type="ECO:0000256" key="2">
    <source>
        <dbReference type="ARBA" id="ARBA00022801"/>
    </source>
</evidence>
<evidence type="ECO:0000256" key="7">
    <source>
        <dbReference type="SAM" id="MobiDB-lite"/>
    </source>
</evidence>
<sequence>MIQRKVAGVIALAMIGVLAGGAAPAPRAAPYQWQNVVVGGGGFAPGIVFSTAERGLAYLRTDMGGAYRWDAAAARWIPLQDGNAESSYMGVESIAPDPVNPDIVYLAAGMGSYGPAAIWRSADRGQNWTITRVPFAMGGNEDGRGLGERLAIDPHDRAHLLFGSRHDGLWESRDAGRSWSKAVAFPLAGLGAPTARRQTHGGLSFVVFDREVRGRVLVGSADAGDRHLFRSDDAGAHWAPVTGGPDKTMLPVKAVVGRDHVYTITYADGIGPNGITRGAVWRYDPAQGWSDVTPDKRPDAPIGGYMGVAVSAQDPRVIAVSTVDRFKPIDTVWRSTDAGRHWDELYRRSTRDVSASPFLAFSGEADFGHWIAGLAIDPFDASHAAYVTGATLYATKAFDRPGTMPWAPWTRGIEQTAVITLTSPTGGAPLVSGFGDIGGFRHNDLSVSPPHVHRTPFLSNTNTLDYAGRAPHVMVRSGSTHTREVPGASLAWSADGGTSWQPLQPPAVPRPAGADGPAPERTGDAPIVVSADGAVFLVESDYPVLTRDHGRSWQPVTGLPRALRPTADKADARRFYAIDFAASRVLRSDDGGATFHPIATQGLPADLSNLGKSQGQSREAQNALVATPGTAGQLWLKLGDDLYRSADAGARWTRVAPGLAITHYGLGRAAPGARWPAVYAIGRKDGIDGIWRSIDGGTRWQRINDAAHQWGLRFRVISGDPKRFGRVYIGTDGRGIVYGDPVVSAARATRKGTS</sequence>
<feature type="signal peptide" evidence="8">
    <location>
        <begin position="1"/>
        <end position="19"/>
    </location>
</feature>
<gene>
    <name evidence="9" type="ORF">ABC969_11310</name>
</gene>
<evidence type="ECO:0008006" key="11">
    <source>
        <dbReference type="Google" id="ProtNLM"/>
    </source>
</evidence>
<evidence type="ECO:0000313" key="10">
    <source>
        <dbReference type="Proteomes" id="UP001404104"/>
    </source>
</evidence>
<dbReference type="RefSeq" id="WP_345865029.1">
    <property type="nucleotide sequence ID" value="NZ_JBDIMF010000004.1"/>
</dbReference>
<evidence type="ECO:0000256" key="6">
    <source>
        <dbReference type="ARBA" id="ARBA00037986"/>
    </source>
</evidence>
<organism evidence="9 10">
    <name type="scientific">Sphingomonas qilianensis</name>
    <dbReference type="NCBI Taxonomy" id="1736690"/>
    <lineage>
        <taxon>Bacteria</taxon>
        <taxon>Pseudomonadati</taxon>
        <taxon>Pseudomonadota</taxon>
        <taxon>Alphaproteobacteria</taxon>
        <taxon>Sphingomonadales</taxon>
        <taxon>Sphingomonadaceae</taxon>
        <taxon>Sphingomonas</taxon>
    </lineage>
</organism>
<dbReference type="CDD" id="cd15482">
    <property type="entry name" value="Sialidase_non-viral"/>
    <property type="match status" value="1"/>
</dbReference>
<dbReference type="InterPro" id="IPR052025">
    <property type="entry name" value="Xyloglucanase_GH74"/>
</dbReference>
<dbReference type="SUPFAM" id="SSF110296">
    <property type="entry name" value="Oligoxyloglucan reducing end-specific cellobiohydrolase"/>
    <property type="match status" value="2"/>
</dbReference>
<keyword evidence="2" id="KW-0378">Hydrolase</keyword>
<dbReference type="PANTHER" id="PTHR43739">
    <property type="entry name" value="XYLOGLUCANASE (EUROFUNG)"/>
    <property type="match status" value="1"/>
</dbReference>
<name>A0ABU9XT54_9SPHN</name>
<evidence type="ECO:0000256" key="4">
    <source>
        <dbReference type="ARBA" id="ARBA00023295"/>
    </source>
</evidence>
<keyword evidence="3" id="KW-0119">Carbohydrate metabolism</keyword>
<evidence type="ECO:0000256" key="1">
    <source>
        <dbReference type="ARBA" id="ARBA00022729"/>
    </source>
</evidence>
<evidence type="ECO:0000313" key="9">
    <source>
        <dbReference type="EMBL" id="MEN2787005.1"/>
    </source>
</evidence>
<feature type="region of interest" description="Disordered" evidence="7">
    <location>
        <begin position="493"/>
        <end position="524"/>
    </location>
</feature>
<comment type="caution">
    <text evidence="9">The sequence shown here is derived from an EMBL/GenBank/DDBJ whole genome shotgun (WGS) entry which is preliminary data.</text>
</comment>
<evidence type="ECO:0000256" key="5">
    <source>
        <dbReference type="ARBA" id="ARBA00023326"/>
    </source>
</evidence>
<accession>A0ABU9XT54</accession>
<proteinExistence type="inferred from homology"/>